<feature type="region of interest" description="Disordered" evidence="1">
    <location>
        <begin position="46"/>
        <end position="82"/>
    </location>
</feature>
<dbReference type="AlphaFoldDB" id="A0A2I0A4W8"/>
<gene>
    <name evidence="2" type="ORF">AXF42_Ash013800</name>
</gene>
<feature type="compositionally biased region" description="Polar residues" evidence="1">
    <location>
        <begin position="46"/>
        <end position="64"/>
    </location>
</feature>
<evidence type="ECO:0000313" key="3">
    <source>
        <dbReference type="Proteomes" id="UP000236161"/>
    </source>
</evidence>
<accession>A0A2I0A4W8</accession>
<protein>
    <submittedName>
        <fullName evidence="2">Uncharacterized protein</fullName>
    </submittedName>
</protein>
<feature type="region of interest" description="Disordered" evidence="1">
    <location>
        <begin position="1"/>
        <end position="20"/>
    </location>
</feature>
<keyword evidence="3" id="KW-1185">Reference proteome</keyword>
<organism evidence="2 3">
    <name type="scientific">Apostasia shenzhenica</name>
    <dbReference type="NCBI Taxonomy" id="1088818"/>
    <lineage>
        <taxon>Eukaryota</taxon>
        <taxon>Viridiplantae</taxon>
        <taxon>Streptophyta</taxon>
        <taxon>Embryophyta</taxon>
        <taxon>Tracheophyta</taxon>
        <taxon>Spermatophyta</taxon>
        <taxon>Magnoliopsida</taxon>
        <taxon>Liliopsida</taxon>
        <taxon>Asparagales</taxon>
        <taxon>Orchidaceae</taxon>
        <taxon>Apostasioideae</taxon>
        <taxon>Apostasia</taxon>
    </lineage>
</organism>
<dbReference type="EMBL" id="KZ452023">
    <property type="protein sequence ID" value="PKA50585.1"/>
    <property type="molecule type" value="Genomic_DNA"/>
</dbReference>
<evidence type="ECO:0000256" key="1">
    <source>
        <dbReference type="SAM" id="MobiDB-lite"/>
    </source>
</evidence>
<name>A0A2I0A4W8_9ASPA</name>
<sequence>MPDPSTSLVAGTTSSPPARAPRIYMASNSFSPSAVDFGSSSFSPTASLSHTVASSSRQDQTRASSKARLCRSKNSSSGGVPP</sequence>
<evidence type="ECO:0000313" key="2">
    <source>
        <dbReference type="EMBL" id="PKA50585.1"/>
    </source>
</evidence>
<proteinExistence type="predicted"/>
<dbReference type="Proteomes" id="UP000236161">
    <property type="component" value="Unassembled WGS sequence"/>
</dbReference>
<feature type="compositionally biased region" description="Polar residues" evidence="1">
    <location>
        <begin position="1"/>
        <end position="16"/>
    </location>
</feature>
<feature type="compositionally biased region" description="Polar residues" evidence="1">
    <location>
        <begin position="72"/>
        <end position="82"/>
    </location>
</feature>
<reference evidence="2 3" key="1">
    <citation type="journal article" date="2017" name="Nature">
        <title>The Apostasia genome and the evolution of orchids.</title>
        <authorList>
            <person name="Zhang G.Q."/>
            <person name="Liu K.W."/>
            <person name="Li Z."/>
            <person name="Lohaus R."/>
            <person name="Hsiao Y.Y."/>
            <person name="Niu S.C."/>
            <person name="Wang J.Y."/>
            <person name="Lin Y.C."/>
            <person name="Xu Q."/>
            <person name="Chen L.J."/>
            <person name="Yoshida K."/>
            <person name="Fujiwara S."/>
            <person name="Wang Z.W."/>
            <person name="Zhang Y.Q."/>
            <person name="Mitsuda N."/>
            <person name="Wang M."/>
            <person name="Liu G.H."/>
            <person name="Pecoraro L."/>
            <person name="Huang H.X."/>
            <person name="Xiao X.J."/>
            <person name="Lin M."/>
            <person name="Wu X.Y."/>
            <person name="Wu W.L."/>
            <person name="Chen Y.Y."/>
            <person name="Chang S.B."/>
            <person name="Sakamoto S."/>
            <person name="Ohme-Takagi M."/>
            <person name="Yagi M."/>
            <person name="Zeng S.J."/>
            <person name="Shen C.Y."/>
            <person name="Yeh C.M."/>
            <person name="Luo Y.B."/>
            <person name="Tsai W.C."/>
            <person name="Van de Peer Y."/>
            <person name="Liu Z.J."/>
        </authorList>
    </citation>
    <scope>NUCLEOTIDE SEQUENCE [LARGE SCALE GENOMIC DNA]</scope>
    <source>
        <strain evidence="3">cv. Shenzhen</strain>
        <tissue evidence="2">Stem</tissue>
    </source>
</reference>